<keyword evidence="2" id="KW-1185">Reference proteome</keyword>
<accession>A0A1I0BP94</accession>
<evidence type="ECO:0000313" key="1">
    <source>
        <dbReference type="EMBL" id="SET08814.1"/>
    </source>
</evidence>
<reference evidence="2" key="1">
    <citation type="submission" date="2016-10" db="EMBL/GenBank/DDBJ databases">
        <authorList>
            <person name="Varghese N."/>
            <person name="Submissions S."/>
        </authorList>
    </citation>
    <scope>NUCLEOTIDE SEQUENCE [LARGE SCALE GENOMIC DNA]</scope>
    <source>
        <strain evidence="2">SLH 33</strain>
    </source>
</reference>
<proteinExistence type="predicted"/>
<dbReference type="RefSeq" id="WP_091690711.1">
    <property type="nucleotide sequence ID" value="NZ_CAAGSJ010000002.1"/>
</dbReference>
<gene>
    <name evidence="1" type="ORF">SAMN04488587_2270</name>
</gene>
<organism evidence="1 2">
    <name type="scientific">Methanococcoides vulcani</name>
    <dbReference type="NCBI Taxonomy" id="1353158"/>
    <lineage>
        <taxon>Archaea</taxon>
        <taxon>Methanobacteriati</taxon>
        <taxon>Methanobacteriota</taxon>
        <taxon>Stenosarchaea group</taxon>
        <taxon>Methanomicrobia</taxon>
        <taxon>Methanosarcinales</taxon>
        <taxon>Methanosarcinaceae</taxon>
        <taxon>Methanococcoides</taxon>
    </lineage>
</organism>
<name>A0A1I0BP94_9EURY</name>
<dbReference type="Proteomes" id="UP000243338">
    <property type="component" value="Unassembled WGS sequence"/>
</dbReference>
<dbReference type="AlphaFoldDB" id="A0A1I0BP94"/>
<evidence type="ECO:0000313" key="2">
    <source>
        <dbReference type="Proteomes" id="UP000243338"/>
    </source>
</evidence>
<sequence length="132" mass="14641">MNNRSKSLLHVLFISLVALSLSVTVASAEVSTVLYDGNALDFATPPDVVAYANTVHVTPPSEFQIATSGSIWRYHQWIALMNQGNWVEAETTVETTTVGVQFWGEHCRLTPDQDRVPSCRWIQLSVGHDVQI</sequence>
<dbReference type="STRING" id="1353158.SAMN04488587_2270"/>
<dbReference type="EMBL" id="FOHQ01000008">
    <property type="protein sequence ID" value="SET08814.1"/>
    <property type="molecule type" value="Genomic_DNA"/>
</dbReference>
<protein>
    <submittedName>
        <fullName evidence="1">Uncharacterized protein</fullName>
    </submittedName>
</protein>